<dbReference type="RefSeq" id="WP_151056775.1">
    <property type="nucleotide sequence ID" value="NZ_CP044222.1"/>
</dbReference>
<name>A0A5J6LFT3_9GAMM</name>
<dbReference type="NCBIfam" id="NF041746">
    <property type="entry name" value="Drt2"/>
    <property type="match status" value="1"/>
</dbReference>
<dbReference type="Pfam" id="PF00078">
    <property type="entry name" value="RVT_1"/>
    <property type="match status" value="1"/>
</dbReference>
<dbReference type="InterPro" id="IPR043502">
    <property type="entry name" value="DNA/RNA_pol_sf"/>
</dbReference>
<dbReference type="InterPro" id="IPR051083">
    <property type="entry name" value="GrpII_Intron_Splice-Mob/Def"/>
</dbReference>
<dbReference type="AlphaFoldDB" id="A0A5J6LFT3"/>
<dbReference type="PROSITE" id="PS50878">
    <property type="entry name" value="RT_POL"/>
    <property type="match status" value="1"/>
</dbReference>
<gene>
    <name evidence="3" type="ORF">F5I99_13340</name>
</gene>
<accession>A0A5J6LFT3</accession>
<evidence type="ECO:0000259" key="2">
    <source>
        <dbReference type="PROSITE" id="PS50878"/>
    </source>
</evidence>
<dbReference type="PANTHER" id="PTHR34047">
    <property type="entry name" value="NUCLEAR INTRON MATURASE 1, MITOCHONDRIAL-RELATED"/>
    <property type="match status" value="1"/>
</dbReference>
<feature type="domain" description="Reverse transcriptase" evidence="2">
    <location>
        <begin position="1"/>
        <end position="328"/>
    </location>
</feature>
<dbReference type="KEGG" id="nik:F5I99_13340"/>
<dbReference type="Proteomes" id="UP000325606">
    <property type="component" value="Chromosome"/>
</dbReference>
<proteinExistence type="inferred from homology"/>
<sequence length="425" mass="49300">MDKRKHPWYRQRGYLHFDLPIGFKKASFIVKNPTAVAKYSFWPLIDYQIIVEKLAKSDAGVLEKKTKERPIAYAAHLDSHIYAYYSHILSSHYEKELLRLGLEQNVLAFRSLGKSNIHFANDAFNAIRAFGPCGVVGVDISGFFDNLDHMLLKKRWCDLLGKSQLPLDHYRVFRSLTHYASVNRDELYSTLGIAKHNPKHGRKRVCSPKEFDRLVRSGALIKKNDGSMGIPQGSPISALLSNIYMLKFDQHMAEAVNEWGGHYFRYCDDMLFIVPKEFTDSVAGMVARDIKALNLTINTKKTERRIFDYDSSGSLFSEKPLQYLGFLFNGQNIFIRSAAFARFSERMKRGVTLAKSTCRKRNKTKIRRGKKTTTLYKRKLYDRYSHLGKRNFIRYAIRAAEIMESKTIKRQIKPLWRNLQDEINQ</sequence>
<dbReference type="EMBL" id="CP044222">
    <property type="protein sequence ID" value="QEW07395.1"/>
    <property type="molecule type" value="Genomic_DNA"/>
</dbReference>
<reference evidence="3 4" key="1">
    <citation type="submission" date="2019-09" db="EMBL/GenBank/DDBJ databases">
        <title>Nitrincola iocasae sp. nov., a bacterium isolated from the sediment collected at a cold seep field in South China Sea.</title>
        <authorList>
            <person name="Zhang H."/>
            <person name="Wang H."/>
            <person name="Li C."/>
        </authorList>
    </citation>
    <scope>NUCLEOTIDE SEQUENCE [LARGE SCALE GENOMIC DNA]</scope>
    <source>
        <strain evidence="3 4">KXZD1103</strain>
    </source>
</reference>
<keyword evidence="4" id="KW-1185">Reference proteome</keyword>
<dbReference type="PANTHER" id="PTHR34047:SF8">
    <property type="entry name" value="PROTEIN YKFC"/>
    <property type="match status" value="1"/>
</dbReference>
<evidence type="ECO:0000256" key="1">
    <source>
        <dbReference type="ARBA" id="ARBA00034120"/>
    </source>
</evidence>
<comment type="similarity">
    <text evidence="1">Belongs to the bacterial reverse transcriptase family.</text>
</comment>
<dbReference type="InterPro" id="IPR000477">
    <property type="entry name" value="RT_dom"/>
</dbReference>
<evidence type="ECO:0000313" key="4">
    <source>
        <dbReference type="Proteomes" id="UP000325606"/>
    </source>
</evidence>
<protein>
    <recommendedName>
        <fullName evidence="2">Reverse transcriptase domain-containing protein</fullName>
    </recommendedName>
</protein>
<organism evidence="3 4">
    <name type="scientific">Nitrincola iocasae</name>
    <dbReference type="NCBI Taxonomy" id="2614693"/>
    <lineage>
        <taxon>Bacteria</taxon>
        <taxon>Pseudomonadati</taxon>
        <taxon>Pseudomonadota</taxon>
        <taxon>Gammaproteobacteria</taxon>
        <taxon>Oceanospirillales</taxon>
        <taxon>Oceanospirillaceae</taxon>
        <taxon>Nitrincola</taxon>
    </lineage>
</organism>
<dbReference type="SUPFAM" id="SSF56672">
    <property type="entry name" value="DNA/RNA polymerases"/>
    <property type="match status" value="1"/>
</dbReference>
<dbReference type="CDD" id="cd01651">
    <property type="entry name" value="RT_G2_intron"/>
    <property type="match status" value="1"/>
</dbReference>
<evidence type="ECO:0000313" key="3">
    <source>
        <dbReference type="EMBL" id="QEW07395.1"/>
    </source>
</evidence>